<dbReference type="HAMAP" id="MF_02095">
    <property type="entry name" value="CysQ"/>
    <property type="match status" value="1"/>
</dbReference>
<dbReference type="PROSITE" id="PS00629">
    <property type="entry name" value="IMP_1"/>
    <property type="match status" value="1"/>
</dbReference>
<evidence type="ECO:0000256" key="9">
    <source>
        <dbReference type="HAMAP-Rule" id="MF_02095"/>
    </source>
</evidence>
<evidence type="ECO:0000313" key="11">
    <source>
        <dbReference type="EMBL" id="QCF26474.1"/>
    </source>
</evidence>
<dbReference type="GO" id="GO:0046854">
    <property type="term" value="P:phosphatidylinositol phosphate biosynthetic process"/>
    <property type="evidence" value="ECO:0007669"/>
    <property type="project" value="InterPro"/>
</dbReference>
<feature type="binding site" evidence="9">
    <location>
        <begin position="92"/>
        <end position="95"/>
    </location>
    <ligand>
        <name>substrate</name>
    </ligand>
</feature>
<feature type="binding site" evidence="9">
    <location>
        <position position="90"/>
    </location>
    <ligand>
        <name>Mg(2+)</name>
        <dbReference type="ChEBI" id="CHEBI:18420"/>
        <label>1</label>
    </ligand>
</feature>
<dbReference type="Gene3D" id="3.30.540.10">
    <property type="entry name" value="Fructose-1,6-Bisphosphatase, subunit A, domain 1"/>
    <property type="match status" value="1"/>
</dbReference>
<proteinExistence type="inferred from homology"/>
<comment type="catalytic activity">
    <reaction evidence="1 9">
        <text>adenosine 3',5'-bisphosphate + H2O = AMP + phosphate</text>
        <dbReference type="Rhea" id="RHEA:10040"/>
        <dbReference type="ChEBI" id="CHEBI:15377"/>
        <dbReference type="ChEBI" id="CHEBI:43474"/>
        <dbReference type="ChEBI" id="CHEBI:58343"/>
        <dbReference type="ChEBI" id="CHEBI:456215"/>
        <dbReference type="EC" id="3.1.3.7"/>
    </reaction>
</comment>
<evidence type="ECO:0000256" key="5">
    <source>
        <dbReference type="ARBA" id="ARBA00022723"/>
    </source>
</evidence>
<evidence type="ECO:0000256" key="4">
    <source>
        <dbReference type="ARBA" id="ARBA00022519"/>
    </source>
</evidence>
<feature type="binding site" evidence="10">
    <location>
        <position position="92"/>
    </location>
    <ligand>
        <name>Mg(2+)</name>
        <dbReference type="ChEBI" id="CHEBI:18420"/>
        <label>1</label>
        <note>catalytic</note>
    </ligand>
</feature>
<dbReference type="GO" id="GO:0050427">
    <property type="term" value="P:3'-phosphoadenosine 5'-phosphosulfate metabolic process"/>
    <property type="evidence" value="ECO:0007669"/>
    <property type="project" value="TreeGrafter"/>
</dbReference>
<dbReference type="InterPro" id="IPR050725">
    <property type="entry name" value="CysQ/Inositol_MonoPase"/>
</dbReference>
<dbReference type="GO" id="GO:0000103">
    <property type="term" value="P:sulfate assimilation"/>
    <property type="evidence" value="ECO:0007669"/>
    <property type="project" value="TreeGrafter"/>
</dbReference>
<keyword evidence="3 9" id="KW-1003">Cell membrane</keyword>
<dbReference type="InterPro" id="IPR000760">
    <property type="entry name" value="Inositol_monophosphatase-like"/>
</dbReference>
<dbReference type="KEGG" id="hmi:soil367_11300"/>
<feature type="binding site" evidence="9">
    <location>
        <position position="70"/>
    </location>
    <ligand>
        <name>substrate</name>
    </ligand>
</feature>
<evidence type="ECO:0000256" key="1">
    <source>
        <dbReference type="ARBA" id="ARBA00001625"/>
    </source>
</evidence>
<dbReference type="NCBIfam" id="TIGR01331">
    <property type="entry name" value="bisphos_cysQ"/>
    <property type="match status" value="1"/>
</dbReference>
<feature type="binding site" evidence="9 10">
    <location>
        <position position="90"/>
    </location>
    <ligand>
        <name>Mg(2+)</name>
        <dbReference type="ChEBI" id="CHEBI:18420"/>
        <label>2</label>
    </ligand>
</feature>
<dbReference type="EMBL" id="CP031093">
    <property type="protein sequence ID" value="QCF26474.1"/>
    <property type="molecule type" value="Genomic_DNA"/>
</dbReference>
<dbReference type="SUPFAM" id="SSF56655">
    <property type="entry name" value="Carbohydrate phosphatase"/>
    <property type="match status" value="1"/>
</dbReference>
<dbReference type="GO" id="GO:0005886">
    <property type="term" value="C:plasma membrane"/>
    <property type="evidence" value="ECO:0007669"/>
    <property type="project" value="UniProtKB-SubCell"/>
</dbReference>
<keyword evidence="5 9" id="KW-0479">Metal-binding</keyword>
<dbReference type="PROSITE" id="PS00630">
    <property type="entry name" value="IMP_2"/>
    <property type="match status" value="1"/>
</dbReference>
<evidence type="ECO:0000256" key="2">
    <source>
        <dbReference type="ARBA" id="ARBA00005289"/>
    </source>
</evidence>
<evidence type="ECO:0000256" key="7">
    <source>
        <dbReference type="ARBA" id="ARBA00022842"/>
    </source>
</evidence>
<dbReference type="PANTHER" id="PTHR43028:SF5">
    <property type="entry name" value="3'(2'),5'-BISPHOSPHATE NUCLEOTIDASE 1"/>
    <property type="match status" value="1"/>
</dbReference>
<dbReference type="Proteomes" id="UP000298049">
    <property type="component" value="Chromosome"/>
</dbReference>
<evidence type="ECO:0000256" key="3">
    <source>
        <dbReference type="ARBA" id="ARBA00022475"/>
    </source>
</evidence>
<feature type="binding site" evidence="9">
    <location>
        <position position="70"/>
    </location>
    <ligand>
        <name>Mg(2+)</name>
        <dbReference type="ChEBI" id="CHEBI:18420"/>
        <label>1</label>
    </ligand>
</feature>
<protein>
    <recommendedName>
        <fullName evidence="9">3'(2'),5'-bisphosphate nucleotidase CysQ</fullName>
        <ecNumber evidence="9">3.1.3.7</ecNumber>
    </recommendedName>
    <alternativeName>
        <fullName evidence="9">3'(2'),5-bisphosphonucleoside 3'(2')-phosphohydrolase</fullName>
    </alternativeName>
    <alternativeName>
        <fullName evidence="9">3'-phosphoadenosine 5'-phosphate phosphatase</fullName>
        <shortName evidence="9">PAP phosphatase</shortName>
    </alternativeName>
</protein>
<evidence type="ECO:0000256" key="10">
    <source>
        <dbReference type="PIRSR" id="PIRSR600760-2"/>
    </source>
</evidence>
<feature type="binding site" evidence="10">
    <location>
        <position position="215"/>
    </location>
    <ligand>
        <name>Mg(2+)</name>
        <dbReference type="ChEBI" id="CHEBI:18420"/>
        <label>1</label>
        <note>catalytic</note>
    </ligand>
</feature>
<dbReference type="OrthoDB" id="9785695at2"/>
<dbReference type="RefSeq" id="WP_136549195.1">
    <property type="nucleotide sequence ID" value="NZ_CP031093.1"/>
</dbReference>
<comment type="cofactor">
    <cofactor evidence="9 10">
        <name>Mg(2+)</name>
        <dbReference type="ChEBI" id="CHEBI:18420"/>
    </cofactor>
</comment>
<dbReference type="InterPro" id="IPR020550">
    <property type="entry name" value="Inositol_monophosphatase_CS"/>
</dbReference>
<sequence>MDKNAIQAIIPELLEIAEAAGEAILEVYRTVIAVEYKGDNSPVTAADMAAHHIIMDGLTRLTPDTPILSEEAANIPWSTRQQWQRYWLVDPLDGTREFLNRSGEFTVNIALIEGGQPILGVVSVPVTGDYYWGGEATGAWHRGSVGTVRELKVSAPASKLRVLASKSHLNEETRAYIDKLGPVELVQAGSSLKICRIAEGKADLYPRLGPTSEWDTAAAHAVLLGAGGRISTVKGDPLLYNQEETLLNPHFIARFQ</sequence>
<dbReference type="FunFam" id="3.40.190.80:FF:000005">
    <property type="entry name" value="3'(2'),5'-bisphosphate nucleotidase CysQ"/>
    <property type="match status" value="1"/>
</dbReference>
<dbReference type="GO" id="GO:0008441">
    <property type="term" value="F:3'(2'),5'-bisphosphate nucleotidase activity"/>
    <property type="evidence" value="ECO:0007669"/>
    <property type="project" value="UniProtKB-UniRule"/>
</dbReference>
<feature type="binding site" evidence="9 10">
    <location>
        <position position="93"/>
    </location>
    <ligand>
        <name>Mg(2+)</name>
        <dbReference type="ChEBI" id="CHEBI:18420"/>
        <label>2</label>
    </ligand>
</feature>
<dbReference type="Pfam" id="PF00459">
    <property type="entry name" value="Inositol_P"/>
    <property type="match status" value="1"/>
</dbReference>
<dbReference type="CDD" id="cd01638">
    <property type="entry name" value="CysQ"/>
    <property type="match status" value="1"/>
</dbReference>
<evidence type="ECO:0000256" key="8">
    <source>
        <dbReference type="ARBA" id="ARBA00023136"/>
    </source>
</evidence>
<dbReference type="GO" id="GO:0000287">
    <property type="term" value="F:magnesium ion binding"/>
    <property type="evidence" value="ECO:0007669"/>
    <property type="project" value="UniProtKB-UniRule"/>
</dbReference>
<dbReference type="EC" id="3.1.3.7" evidence="9"/>
<dbReference type="Gene3D" id="3.40.190.80">
    <property type="match status" value="1"/>
</dbReference>
<evidence type="ECO:0000256" key="6">
    <source>
        <dbReference type="ARBA" id="ARBA00022801"/>
    </source>
</evidence>
<comment type="similarity">
    <text evidence="2 9">Belongs to the inositol monophosphatase superfamily. CysQ family.</text>
</comment>
<accession>A0A4P7XIV6</accession>
<dbReference type="PANTHER" id="PTHR43028">
    <property type="entry name" value="3'(2'),5'-BISPHOSPHATE NUCLEOTIDASE 1"/>
    <property type="match status" value="1"/>
</dbReference>
<comment type="function">
    <text evidence="9">Converts adenosine-3',5'-bisphosphate (PAP) to AMP.</text>
</comment>
<dbReference type="InterPro" id="IPR006240">
    <property type="entry name" value="CysQ"/>
</dbReference>
<keyword evidence="6 9" id="KW-0378">Hydrolase</keyword>
<feature type="binding site" evidence="9">
    <location>
        <position position="215"/>
    </location>
    <ligand>
        <name>Mg(2+)</name>
        <dbReference type="ChEBI" id="CHEBI:18420"/>
        <label>2</label>
    </ligand>
</feature>
<name>A0A4P7XIV6_9ALTE</name>
<dbReference type="InterPro" id="IPR020583">
    <property type="entry name" value="Inositol_monoP_metal-BS"/>
</dbReference>
<keyword evidence="7 9" id="KW-0460">Magnesium</keyword>
<keyword evidence="4 9" id="KW-0997">Cell inner membrane</keyword>
<feature type="binding site" evidence="9">
    <location>
        <position position="215"/>
    </location>
    <ligand>
        <name>substrate</name>
    </ligand>
</feature>
<keyword evidence="8 9" id="KW-0472">Membrane</keyword>
<dbReference type="FunFam" id="3.30.540.10:FF:000007">
    <property type="entry name" value="3'(2'),5'-bisphosphate nucleotidase CysQ"/>
    <property type="match status" value="1"/>
</dbReference>
<organism evidence="11 12">
    <name type="scientific">Hydrocarboniclastica marina</name>
    <dbReference type="NCBI Taxonomy" id="2259620"/>
    <lineage>
        <taxon>Bacteria</taxon>
        <taxon>Pseudomonadati</taxon>
        <taxon>Pseudomonadota</taxon>
        <taxon>Gammaproteobacteria</taxon>
        <taxon>Alteromonadales</taxon>
        <taxon>Alteromonadaceae</taxon>
        <taxon>Hydrocarboniclastica</taxon>
    </lineage>
</organism>
<feature type="binding site" evidence="10">
    <location>
        <position position="70"/>
    </location>
    <ligand>
        <name>Mg(2+)</name>
        <dbReference type="ChEBI" id="CHEBI:18420"/>
        <label>1</label>
        <note>catalytic</note>
    </ligand>
</feature>
<dbReference type="AlphaFoldDB" id="A0A4P7XIV6"/>
<reference evidence="11 12" key="1">
    <citation type="submission" date="2018-07" db="EMBL/GenBank/DDBJ databases">
        <title>Marsedoiliclastica nanhaica gen. nov. sp. nov., a novel marine hydrocarbonoclastic bacterium isolated from an in-situ enriched hydrocarbon-degrading consortium in deep-sea sediment.</title>
        <authorList>
            <person name="Dong C."/>
            <person name="Ma T."/>
            <person name="Liu R."/>
            <person name="Shao Z."/>
        </authorList>
    </citation>
    <scope>NUCLEOTIDE SEQUENCE [LARGE SCALE GENOMIC DNA]</scope>
    <source>
        <strain evidence="12">soil36-7</strain>
    </source>
</reference>
<gene>
    <name evidence="9 11" type="primary">cysQ</name>
    <name evidence="11" type="ORF">soil367_11300</name>
</gene>
<comment type="subcellular location">
    <subcellularLocation>
        <location evidence="9">Cell inner membrane</location>
        <topology evidence="9">Peripheral membrane protein</topology>
        <orientation evidence="9">Cytoplasmic side</orientation>
    </subcellularLocation>
</comment>
<evidence type="ECO:0000313" key="12">
    <source>
        <dbReference type="Proteomes" id="UP000298049"/>
    </source>
</evidence>
<feature type="binding site" evidence="9">
    <location>
        <position position="92"/>
    </location>
    <ligand>
        <name>Mg(2+)</name>
        <dbReference type="ChEBI" id="CHEBI:18420"/>
        <label>1</label>
    </ligand>
</feature>
<keyword evidence="12" id="KW-1185">Reference proteome</keyword>
<dbReference type="PRINTS" id="PR00377">
    <property type="entry name" value="IMPHPHTASES"/>
</dbReference>